<sequence>MTPTPVMRVGSPASTSYRLSKEKIDEILDSPYETKYTYSDSTAYKPLTGSPDYVHPRLCRRFPPTQSSPLLSSHFLSPGAVISWNQCRCYAAGDNQQQQLHHLGKWLFYSFLLLLLLFAGYTLFGDCRLRCANEQPVEAVEKQINCQQEQKQLLKLKPSDEFHLTQLAHYGTPRTAIGVYQPELNFAPSLSSHSQPQIVYNKTNTSHEPLTKASQSVEELIGIDFPSFRDSLIFNFDVLDYHPFDGGLVSWEFNMSFSLSFQLF</sequence>
<dbReference type="EMBL" id="MG525232">
    <property type="protein sequence ID" value="AVA09697.1"/>
    <property type="molecule type" value="Genomic_DNA"/>
</dbReference>
<evidence type="ECO:0000313" key="2">
    <source>
        <dbReference type="EMBL" id="AVA09697.1"/>
    </source>
</evidence>
<keyword evidence="1" id="KW-0812">Transmembrane</keyword>
<protein>
    <submittedName>
        <fullName evidence="2">Putative effector protein</fullName>
    </submittedName>
</protein>
<keyword evidence="1" id="KW-1133">Transmembrane helix</keyword>
<proteinExistence type="predicted"/>
<feature type="transmembrane region" description="Helical" evidence="1">
    <location>
        <begin position="106"/>
        <end position="124"/>
    </location>
</feature>
<dbReference type="AlphaFoldDB" id="A0A2L0VDM4"/>
<accession>A0A2L0VDM4</accession>
<evidence type="ECO:0000256" key="1">
    <source>
        <dbReference type="SAM" id="Phobius"/>
    </source>
</evidence>
<reference evidence="2" key="1">
    <citation type="journal article" date="2018" name="Front. Plant Sci.">
        <title>Large-Scale Identification and Characterization of Heterodera avenae Putative Effectors Suppressing or Inducing Cell Death in Nicotiana benthamiana.</title>
        <authorList>
            <person name="Chen C."/>
            <person name="Chen Y."/>
            <person name="Jian H."/>
            <person name="Yang D."/>
            <person name="Dai Y."/>
            <person name="Pan L."/>
            <person name="Shi F."/>
            <person name="Yang S."/>
            <person name="Liu Q."/>
        </authorList>
    </citation>
    <scope>NUCLEOTIDE SEQUENCE</scope>
    <source>
        <strain evidence="2">Isotig16978</strain>
    </source>
</reference>
<keyword evidence="1" id="KW-0472">Membrane</keyword>
<name>A0A2L0VDM4_HETAV</name>
<organism evidence="2">
    <name type="scientific">Heterodera avenae</name>
    <name type="common">Cereal cyst nematode worm</name>
    <dbReference type="NCBI Taxonomy" id="34510"/>
    <lineage>
        <taxon>Eukaryota</taxon>
        <taxon>Metazoa</taxon>
        <taxon>Ecdysozoa</taxon>
        <taxon>Nematoda</taxon>
        <taxon>Chromadorea</taxon>
        <taxon>Rhabditida</taxon>
        <taxon>Tylenchina</taxon>
        <taxon>Tylenchomorpha</taxon>
        <taxon>Tylenchoidea</taxon>
        <taxon>Heteroderidae</taxon>
        <taxon>Heteroderinae</taxon>
        <taxon>Heterodera</taxon>
    </lineage>
</organism>